<name>A0A1L7TZZ6_FUSMA</name>
<keyword evidence="2" id="KW-0479">Metal-binding</keyword>
<reference evidence="9" key="1">
    <citation type="journal article" date="2016" name="Genome Biol. Evol.">
        <title>Comparative 'omics' of the Fusarium fujikuroi species complex highlights differences in genetic potential and metabolite synthesis.</title>
        <authorList>
            <person name="Niehaus E.-M."/>
            <person name="Muensterkoetter M."/>
            <person name="Proctor R.H."/>
            <person name="Brown D.W."/>
            <person name="Sharon A."/>
            <person name="Idan Y."/>
            <person name="Oren-Young L."/>
            <person name="Sieber C.M."/>
            <person name="Novak O."/>
            <person name="Pencik A."/>
            <person name="Tarkowska D."/>
            <person name="Hromadova K."/>
            <person name="Freeman S."/>
            <person name="Maymon M."/>
            <person name="Elazar M."/>
            <person name="Youssef S.A."/>
            <person name="El-Shabrawy E.S.M."/>
            <person name="Shalaby A.B.A."/>
            <person name="Houterman P."/>
            <person name="Brock N.L."/>
            <person name="Burkhardt I."/>
            <person name="Tsavkelova E.A."/>
            <person name="Dickschat J.S."/>
            <person name="Galuszka P."/>
            <person name="Gueldener U."/>
            <person name="Tudzynski B."/>
        </authorList>
    </citation>
    <scope>NUCLEOTIDE SEQUENCE [LARGE SCALE GENOMIC DNA]</scope>
    <source>
        <strain evidence="9">MRC7560</strain>
    </source>
</reference>
<evidence type="ECO:0000256" key="6">
    <source>
        <dbReference type="SAM" id="MobiDB-lite"/>
    </source>
</evidence>
<dbReference type="EMBL" id="FCQH01000011">
    <property type="protein sequence ID" value="CVL00927.1"/>
    <property type="molecule type" value="Genomic_DNA"/>
</dbReference>
<protein>
    <recommendedName>
        <fullName evidence="7">Zn(2)-C6 fungal-type domain-containing protein</fullName>
    </recommendedName>
</protein>
<dbReference type="PROSITE" id="PS50048">
    <property type="entry name" value="ZN2_CY6_FUNGAL_2"/>
    <property type="match status" value="1"/>
</dbReference>
<feature type="region of interest" description="Disordered" evidence="6">
    <location>
        <begin position="181"/>
        <end position="219"/>
    </location>
</feature>
<dbReference type="Pfam" id="PF04082">
    <property type="entry name" value="Fungal_trans"/>
    <property type="match status" value="1"/>
</dbReference>
<dbReference type="PROSITE" id="PS00463">
    <property type="entry name" value="ZN2_CY6_FUNGAL_1"/>
    <property type="match status" value="1"/>
</dbReference>
<dbReference type="Proteomes" id="UP000184255">
    <property type="component" value="Unassembled WGS sequence"/>
</dbReference>
<dbReference type="CDD" id="cd12148">
    <property type="entry name" value="fungal_TF_MHR"/>
    <property type="match status" value="1"/>
</dbReference>
<dbReference type="AlphaFoldDB" id="A0A1L7TZZ6"/>
<feature type="region of interest" description="Disordered" evidence="6">
    <location>
        <begin position="784"/>
        <end position="815"/>
    </location>
</feature>
<feature type="region of interest" description="Disordered" evidence="6">
    <location>
        <begin position="737"/>
        <end position="763"/>
    </location>
</feature>
<keyword evidence="4" id="KW-0804">Transcription</keyword>
<dbReference type="RefSeq" id="XP_041686670.1">
    <property type="nucleotide sequence ID" value="XM_041820829.1"/>
</dbReference>
<dbReference type="InterPro" id="IPR050815">
    <property type="entry name" value="TF_fung"/>
</dbReference>
<evidence type="ECO:0000313" key="9">
    <source>
        <dbReference type="Proteomes" id="UP000184255"/>
    </source>
</evidence>
<dbReference type="SMART" id="SM00066">
    <property type="entry name" value="GAL4"/>
    <property type="match status" value="1"/>
</dbReference>
<evidence type="ECO:0000259" key="7">
    <source>
        <dbReference type="PROSITE" id="PS50048"/>
    </source>
</evidence>
<comment type="subcellular location">
    <subcellularLocation>
        <location evidence="1">Nucleus</location>
    </subcellularLocation>
</comment>
<evidence type="ECO:0000313" key="8">
    <source>
        <dbReference type="EMBL" id="CVL00927.1"/>
    </source>
</evidence>
<dbReference type="GO" id="GO:0003677">
    <property type="term" value="F:DNA binding"/>
    <property type="evidence" value="ECO:0007669"/>
    <property type="project" value="InterPro"/>
</dbReference>
<sequence>MQLVILARPVAPWGVGVRLKDYSFFLEKEALKSLISLGTPQKQLYKSSKTGKIASQLRIQSILSPTDPEGDKESNASPKASATSKRKIEELSSAQEGTPPASIWYTQDEEQPRADAGDDNSPGRVTPATSDEKAGRRGSRIKQPIRSSIACLRCRRSKIKCDNDGGNSPCDTCVKGGHQCQYPEAVPPPPKRNDSPTTGKSEKEPQQEKKRTRKGDDIPKWSSEKSAVYAAGVLSYPFLTAELWNQLLNIYKLHYATELPFLHLPSMKEKMSSGSGQEKEVSSELNLVLLGILMLTARFHPDLVRYVTHLPSQNSSGSRPSTSKTKPGPLYASDFFATALTTALGPLRTVMDTLTIERIQCFLMLGLFEWSQENKSSAWMYLGVAIRMAKLMRLEQDDRRMAILENQAPDTKRFTKSPEIAIIRETRRRTMYSCFILDRLMSCGGERPLSIAVESMLIQLPCSEMAFDLSLQVYTGFLQPHQGSSQPQINDDSTLSRLAKLVEIWGEISRYSSIGGRLQDTHPPWNPRSTFYKLREKMIAFGKDLPDTFTLSRQNYYRHDNHQATNTYLSLHMLASVCHIVLNREYLPFLPLRCRGPQGPPMVNQTVLNFGPDRFWEESAEDVFQSSRSIIDMVSLSKEKLPLSSLSIFSIWLAGFISIYAHHFPQMDASHRSRSDQAESPCTAENLSILEQGQAGTACQALRRAVTYLPGAQRYLDNLEAVDRCFTQAKNSTQGSLSLRLGGVGNGGQLNQTRSQDKQRREVYDTHRKSISPMSVSLELMNSPRPMLEEPPKPNSSTAKSQLSHPGIDEGPLAMDTPKLLLNNIETLESERMGWILNDLEGFSGAGSLRVTFPK</sequence>
<comment type="caution">
    <text evidence="8">The sequence shown here is derived from an EMBL/GenBank/DDBJ whole genome shotgun (WGS) entry which is preliminary data.</text>
</comment>
<dbReference type="InterPro" id="IPR001138">
    <property type="entry name" value="Zn2Cys6_DnaBD"/>
</dbReference>
<dbReference type="InterPro" id="IPR036864">
    <property type="entry name" value="Zn2-C6_fun-type_DNA-bd_sf"/>
</dbReference>
<dbReference type="InterPro" id="IPR007219">
    <property type="entry name" value="XnlR_reg_dom"/>
</dbReference>
<dbReference type="PANTHER" id="PTHR47338:SF5">
    <property type="entry name" value="ZN(II)2CYS6 TRANSCRIPTION FACTOR (EUROFUNG)"/>
    <property type="match status" value="1"/>
</dbReference>
<proteinExistence type="predicted"/>
<evidence type="ECO:0000256" key="1">
    <source>
        <dbReference type="ARBA" id="ARBA00004123"/>
    </source>
</evidence>
<feature type="domain" description="Zn(2)-C6 fungal-type" evidence="7">
    <location>
        <begin position="150"/>
        <end position="182"/>
    </location>
</feature>
<evidence type="ECO:0000256" key="3">
    <source>
        <dbReference type="ARBA" id="ARBA00023015"/>
    </source>
</evidence>
<feature type="compositionally biased region" description="Polar residues" evidence="6">
    <location>
        <begin position="795"/>
        <end position="804"/>
    </location>
</feature>
<organism evidence="8 9">
    <name type="scientific">Fusarium mangiferae</name>
    <name type="common">Mango malformation disease fungus</name>
    <dbReference type="NCBI Taxonomy" id="192010"/>
    <lineage>
        <taxon>Eukaryota</taxon>
        <taxon>Fungi</taxon>
        <taxon>Dikarya</taxon>
        <taxon>Ascomycota</taxon>
        <taxon>Pezizomycotina</taxon>
        <taxon>Sordariomycetes</taxon>
        <taxon>Hypocreomycetidae</taxon>
        <taxon>Hypocreales</taxon>
        <taxon>Nectriaceae</taxon>
        <taxon>Fusarium</taxon>
        <taxon>Fusarium fujikuroi species complex</taxon>
    </lineage>
</organism>
<gene>
    <name evidence="8" type="ORF">FMAN_10183</name>
</gene>
<dbReference type="GeneID" id="65089439"/>
<dbReference type="GO" id="GO:0005634">
    <property type="term" value="C:nucleus"/>
    <property type="evidence" value="ECO:0007669"/>
    <property type="project" value="UniProtKB-SubCell"/>
</dbReference>
<dbReference type="Pfam" id="PF00172">
    <property type="entry name" value="Zn_clus"/>
    <property type="match status" value="1"/>
</dbReference>
<dbReference type="VEuPathDB" id="FungiDB:FMAN_10183"/>
<dbReference type="GO" id="GO:0000981">
    <property type="term" value="F:DNA-binding transcription factor activity, RNA polymerase II-specific"/>
    <property type="evidence" value="ECO:0007669"/>
    <property type="project" value="InterPro"/>
</dbReference>
<evidence type="ECO:0000256" key="2">
    <source>
        <dbReference type="ARBA" id="ARBA00022723"/>
    </source>
</evidence>
<dbReference type="SMART" id="SM00906">
    <property type="entry name" value="Fungal_trans"/>
    <property type="match status" value="1"/>
</dbReference>
<keyword evidence="9" id="KW-1185">Reference proteome</keyword>
<feature type="compositionally biased region" description="Basic and acidic residues" evidence="6">
    <location>
        <begin position="200"/>
        <end position="219"/>
    </location>
</feature>
<accession>A0A1L7TZZ6</accession>
<feature type="region of interest" description="Disordered" evidence="6">
    <location>
        <begin position="64"/>
        <end position="142"/>
    </location>
</feature>
<dbReference type="Gene3D" id="4.10.240.10">
    <property type="entry name" value="Zn(2)-C6 fungal-type DNA-binding domain"/>
    <property type="match status" value="1"/>
</dbReference>
<evidence type="ECO:0000256" key="4">
    <source>
        <dbReference type="ARBA" id="ARBA00023163"/>
    </source>
</evidence>
<dbReference type="SUPFAM" id="SSF57701">
    <property type="entry name" value="Zn2/Cys6 DNA-binding domain"/>
    <property type="match status" value="1"/>
</dbReference>
<dbReference type="GO" id="GO:0008270">
    <property type="term" value="F:zinc ion binding"/>
    <property type="evidence" value="ECO:0007669"/>
    <property type="project" value="InterPro"/>
</dbReference>
<dbReference type="PANTHER" id="PTHR47338">
    <property type="entry name" value="ZN(II)2CYS6 TRANSCRIPTION FACTOR (EUROFUNG)-RELATED"/>
    <property type="match status" value="1"/>
</dbReference>
<evidence type="ECO:0000256" key="5">
    <source>
        <dbReference type="ARBA" id="ARBA00023242"/>
    </source>
</evidence>
<dbReference type="CDD" id="cd00067">
    <property type="entry name" value="GAL4"/>
    <property type="match status" value="1"/>
</dbReference>
<keyword evidence="3" id="KW-0805">Transcription regulation</keyword>
<keyword evidence="5" id="KW-0539">Nucleus</keyword>
<dbReference type="GO" id="GO:0006351">
    <property type="term" value="P:DNA-templated transcription"/>
    <property type="evidence" value="ECO:0007669"/>
    <property type="project" value="InterPro"/>
</dbReference>